<evidence type="ECO:0000256" key="2">
    <source>
        <dbReference type="ARBA" id="ARBA00047518"/>
    </source>
</evidence>
<dbReference type="OrthoDB" id="9287at2157"/>
<name>A0A2H4VDX1_9EURY</name>
<dbReference type="Proteomes" id="UP000232806">
    <property type="component" value="Chromosome"/>
</dbReference>
<dbReference type="SMART" id="SM00418">
    <property type="entry name" value="HTH_ARSR"/>
    <property type="match status" value="1"/>
</dbReference>
<dbReference type="CDD" id="cd05403">
    <property type="entry name" value="NT_KNTase_like"/>
    <property type="match status" value="1"/>
</dbReference>
<dbReference type="GO" id="GO:0070733">
    <property type="term" value="F:AMPylase activity"/>
    <property type="evidence" value="ECO:0007669"/>
    <property type="project" value="UniProtKB-EC"/>
</dbReference>
<dbReference type="SUPFAM" id="SSF46785">
    <property type="entry name" value="Winged helix' DNA-binding domain"/>
    <property type="match status" value="1"/>
</dbReference>
<dbReference type="InterPro" id="IPR043519">
    <property type="entry name" value="NT_sf"/>
</dbReference>
<comment type="catalytic activity">
    <reaction evidence="3">
        <text>L-tyrosyl-[protein] + ATP = O-(5'-adenylyl)-L-tyrosyl-[protein] + diphosphate</text>
        <dbReference type="Rhea" id="RHEA:54288"/>
        <dbReference type="Rhea" id="RHEA-COMP:10136"/>
        <dbReference type="Rhea" id="RHEA-COMP:13846"/>
        <dbReference type="ChEBI" id="CHEBI:30616"/>
        <dbReference type="ChEBI" id="CHEBI:33019"/>
        <dbReference type="ChEBI" id="CHEBI:46858"/>
        <dbReference type="ChEBI" id="CHEBI:83624"/>
        <dbReference type="EC" id="2.7.7.108"/>
    </reaction>
</comment>
<feature type="domain" description="HTH arsR-type" evidence="4">
    <location>
        <begin position="1"/>
        <end position="89"/>
    </location>
</feature>
<reference evidence="5 6" key="1">
    <citation type="submission" date="2016-10" db="EMBL/GenBank/DDBJ databases">
        <title>Comparative genomics between deep and shallow subseafloor isolates.</title>
        <authorList>
            <person name="Ishii S."/>
            <person name="Miller J.R."/>
            <person name="Sutton G."/>
            <person name="Suzuki S."/>
            <person name="Methe B."/>
            <person name="Inagaki F."/>
            <person name="Imachi H."/>
        </authorList>
    </citation>
    <scope>NUCLEOTIDE SEQUENCE [LARGE SCALE GENOMIC DNA]</scope>
    <source>
        <strain evidence="5 6">MO-MB1</strain>
    </source>
</reference>
<dbReference type="EC" id="2.7.7.108" evidence="1"/>
<dbReference type="InterPro" id="IPR036388">
    <property type="entry name" value="WH-like_DNA-bd_sf"/>
</dbReference>
<gene>
    <name evidence="5" type="ORF">BK007_09870</name>
</gene>
<dbReference type="CDD" id="cd00090">
    <property type="entry name" value="HTH_ARSR"/>
    <property type="match status" value="1"/>
</dbReference>
<evidence type="ECO:0000313" key="6">
    <source>
        <dbReference type="Proteomes" id="UP000232806"/>
    </source>
</evidence>
<evidence type="ECO:0000256" key="3">
    <source>
        <dbReference type="ARBA" id="ARBA00048696"/>
    </source>
</evidence>
<dbReference type="GeneID" id="35121910"/>
<comment type="catalytic activity">
    <reaction evidence="2">
        <text>O-(5'-adenylyl)-L-tyrosyl-[protein] + ATP = O-[5'-(adenylyl-(5'-&gt;3')-adenylyl)]-L-tyrosyl-[protein] + diphosphate</text>
        <dbReference type="Rhea" id="RHEA:66528"/>
        <dbReference type="Rhea" id="RHEA-COMP:13846"/>
        <dbReference type="Rhea" id="RHEA-COMP:17046"/>
        <dbReference type="ChEBI" id="CHEBI:30616"/>
        <dbReference type="ChEBI" id="CHEBI:33019"/>
        <dbReference type="ChEBI" id="CHEBI:83624"/>
        <dbReference type="ChEBI" id="CHEBI:167160"/>
    </reaction>
</comment>
<protein>
    <recommendedName>
        <fullName evidence="1">protein adenylyltransferase</fullName>
        <ecNumber evidence="1">2.7.7.108</ecNumber>
    </recommendedName>
</protein>
<dbReference type="GO" id="GO:0003700">
    <property type="term" value="F:DNA-binding transcription factor activity"/>
    <property type="evidence" value="ECO:0007669"/>
    <property type="project" value="InterPro"/>
</dbReference>
<dbReference type="PROSITE" id="PS50987">
    <property type="entry name" value="HTH_ARSR_2"/>
    <property type="match status" value="1"/>
</dbReference>
<dbReference type="SUPFAM" id="SSF81301">
    <property type="entry name" value="Nucleotidyltransferase"/>
    <property type="match status" value="1"/>
</dbReference>
<sequence length="189" mass="22024">MLSKLFTSKTRTKIITLFMLNPGDEFYVREITKKIHENINSVRRELSNLEDMGLLVSKKAGNLKYYRVNKSFYLYDELYSMVMKTEGVAKLLKENTKKWGQISLVFIYGSFASKKASHSSDIDIFLVGTVSEDVLIRDLNSLERKLSREINYVILSQGEYQEKIENDDPFIKEILREQKIMIIGEMDVK</sequence>
<dbReference type="Gene3D" id="3.30.460.10">
    <property type="entry name" value="Beta Polymerase, domain 2"/>
    <property type="match status" value="1"/>
</dbReference>
<evidence type="ECO:0000313" key="5">
    <source>
        <dbReference type="EMBL" id="AUB56289.1"/>
    </source>
</evidence>
<evidence type="ECO:0000256" key="1">
    <source>
        <dbReference type="ARBA" id="ARBA00034531"/>
    </source>
</evidence>
<dbReference type="EMBL" id="CP017766">
    <property type="protein sequence ID" value="AUB56289.1"/>
    <property type="molecule type" value="Genomic_DNA"/>
</dbReference>
<dbReference type="InterPro" id="IPR036390">
    <property type="entry name" value="WH_DNA-bd_sf"/>
</dbReference>
<dbReference type="InterPro" id="IPR041633">
    <property type="entry name" value="Polbeta"/>
</dbReference>
<accession>A0A2H4VDX1</accession>
<proteinExistence type="predicted"/>
<dbReference type="Pfam" id="PF18765">
    <property type="entry name" value="Polbeta"/>
    <property type="match status" value="1"/>
</dbReference>
<evidence type="ECO:0000259" key="4">
    <source>
        <dbReference type="PROSITE" id="PS50987"/>
    </source>
</evidence>
<dbReference type="InterPro" id="IPR011991">
    <property type="entry name" value="ArsR-like_HTH"/>
</dbReference>
<dbReference type="Gene3D" id="1.10.10.10">
    <property type="entry name" value="Winged helix-like DNA-binding domain superfamily/Winged helix DNA-binding domain"/>
    <property type="match status" value="1"/>
</dbReference>
<dbReference type="InterPro" id="IPR001845">
    <property type="entry name" value="HTH_ArsR_DNA-bd_dom"/>
</dbReference>
<dbReference type="RefSeq" id="WP_100906264.1">
    <property type="nucleotide sequence ID" value="NZ_CP017766.1"/>
</dbReference>
<organism evidence="5 6">
    <name type="scientific">Methanobacterium subterraneum</name>
    <dbReference type="NCBI Taxonomy" id="59277"/>
    <lineage>
        <taxon>Archaea</taxon>
        <taxon>Methanobacteriati</taxon>
        <taxon>Methanobacteriota</taxon>
        <taxon>Methanomada group</taxon>
        <taxon>Methanobacteria</taxon>
        <taxon>Methanobacteriales</taxon>
        <taxon>Methanobacteriaceae</taxon>
        <taxon>Methanobacterium</taxon>
    </lineage>
</organism>
<dbReference type="AlphaFoldDB" id="A0A2H4VDX1"/>